<reference evidence="7" key="1">
    <citation type="submission" date="2024-03" db="EMBL/GenBank/DDBJ databases">
        <title>WGS assembly of Saponaria officinalis var. Norfolk2.</title>
        <authorList>
            <person name="Jenkins J."/>
            <person name="Shu S."/>
            <person name="Grimwood J."/>
            <person name="Barry K."/>
            <person name="Goodstein D."/>
            <person name="Schmutz J."/>
            <person name="Leebens-Mack J."/>
            <person name="Osbourn A."/>
        </authorList>
    </citation>
    <scope>NUCLEOTIDE SEQUENCE [LARGE SCALE GENOMIC DNA]</scope>
    <source>
        <strain evidence="7">JIC</strain>
    </source>
</reference>
<comment type="catalytic activity">
    <reaction evidence="1">
        <text>guanosine(46) in tRNA + S-adenosyl-L-methionine = N(7)-methylguanosine(46) in tRNA + S-adenosyl-L-homocysteine</text>
        <dbReference type="Rhea" id="RHEA:42708"/>
        <dbReference type="Rhea" id="RHEA-COMP:10188"/>
        <dbReference type="Rhea" id="RHEA-COMP:10189"/>
        <dbReference type="ChEBI" id="CHEBI:57856"/>
        <dbReference type="ChEBI" id="CHEBI:59789"/>
        <dbReference type="ChEBI" id="CHEBI:74269"/>
        <dbReference type="ChEBI" id="CHEBI:74480"/>
        <dbReference type="EC" id="2.1.1.33"/>
    </reaction>
</comment>
<dbReference type="InterPro" id="IPR003358">
    <property type="entry name" value="tRNA_(Gua-N-7)_MeTrfase_Trmb"/>
</dbReference>
<dbReference type="GO" id="GO:0008176">
    <property type="term" value="F:tRNA (guanine(46)-N7)-methyltransferase activity"/>
    <property type="evidence" value="ECO:0007669"/>
    <property type="project" value="UniProtKB-EC"/>
</dbReference>
<dbReference type="GO" id="GO:0043527">
    <property type="term" value="C:tRNA methyltransferase complex"/>
    <property type="evidence" value="ECO:0007669"/>
    <property type="project" value="TreeGrafter"/>
</dbReference>
<keyword evidence="4" id="KW-0808">Transferase</keyword>
<evidence type="ECO:0000256" key="6">
    <source>
        <dbReference type="ARBA" id="ARBA00022694"/>
    </source>
</evidence>
<evidence type="ECO:0000256" key="4">
    <source>
        <dbReference type="ARBA" id="ARBA00022679"/>
    </source>
</evidence>
<keyword evidence="3" id="KW-0489">Methyltransferase</keyword>
<dbReference type="EC" id="2.1.1.33" evidence="2"/>
<dbReference type="PANTHER" id="PTHR23417:SF21">
    <property type="entry name" value="TRNA (GUANINE-N(7)-)-METHYLTRANSFERASE"/>
    <property type="match status" value="1"/>
</dbReference>
<evidence type="ECO:0000256" key="5">
    <source>
        <dbReference type="ARBA" id="ARBA00022691"/>
    </source>
</evidence>
<dbReference type="InterPro" id="IPR029063">
    <property type="entry name" value="SAM-dependent_MTases_sf"/>
</dbReference>
<gene>
    <name evidence="7" type="ORF">RND81_03G164100</name>
</gene>
<dbReference type="Proteomes" id="UP001443914">
    <property type="component" value="Unassembled WGS sequence"/>
</dbReference>
<evidence type="ECO:0000313" key="7">
    <source>
        <dbReference type="EMBL" id="KAK9742322.1"/>
    </source>
</evidence>
<keyword evidence="6" id="KW-0819">tRNA processing</keyword>
<organism evidence="7 8">
    <name type="scientific">Saponaria officinalis</name>
    <name type="common">Common soapwort</name>
    <name type="synonym">Lychnis saponaria</name>
    <dbReference type="NCBI Taxonomy" id="3572"/>
    <lineage>
        <taxon>Eukaryota</taxon>
        <taxon>Viridiplantae</taxon>
        <taxon>Streptophyta</taxon>
        <taxon>Embryophyta</taxon>
        <taxon>Tracheophyta</taxon>
        <taxon>Spermatophyta</taxon>
        <taxon>Magnoliopsida</taxon>
        <taxon>eudicotyledons</taxon>
        <taxon>Gunneridae</taxon>
        <taxon>Pentapetalae</taxon>
        <taxon>Caryophyllales</taxon>
        <taxon>Caryophyllaceae</taxon>
        <taxon>Caryophylleae</taxon>
        <taxon>Saponaria</taxon>
    </lineage>
</organism>
<name>A0AAW1M8V0_SAPOF</name>
<evidence type="ECO:0000256" key="3">
    <source>
        <dbReference type="ARBA" id="ARBA00022603"/>
    </source>
</evidence>
<dbReference type="AlphaFoldDB" id="A0AAW1M8V0"/>
<evidence type="ECO:0000313" key="8">
    <source>
        <dbReference type="Proteomes" id="UP001443914"/>
    </source>
</evidence>
<keyword evidence="5" id="KW-0949">S-adenosyl-L-methionine</keyword>
<keyword evidence="8" id="KW-1185">Reference proteome</keyword>
<evidence type="ECO:0000256" key="1">
    <source>
        <dbReference type="ARBA" id="ARBA00000142"/>
    </source>
</evidence>
<proteinExistence type="predicted"/>
<dbReference type="Gene3D" id="3.40.50.150">
    <property type="entry name" value="Vaccinia Virus protein VP39"/>
    <property type="match status" value="1"/>
</dbReference>
<dbReference type="SUPFAM" id="SSF53335">
    <property type="entry name" value="S-adenosyl-L-methionine-dependent methyltransferases"/>
    <property type="match status" value="1"/>
</dbReference>
<protein>
    <recommendedName>
        <fullName evidence="2">tRNA (guanine(46)-N(7))-methyltransferase</fullName>
        <ecNumber evidence="2">2.1.1.33</ecNumber>
    </recommendedName>
</protein>
<dbReference type="PANTHER" id="PTHR23417">
    <property type="entry name" value="3-DEOXY-D-MANNO-OCTULOSONIC-ACID TRANSFERASE/TRNA GUANINE-N 7 - -METHYLTRANSFERASE"/>
    <property type="match status" value="1"/>
</dbReference>
<dbReference type="EMBL" id="JBDFQZ010000003">
    <property type="protein sequence ID" value="KAK9742322.1"/>
    <property type="molecule type" value="Genomic_DNA"/>
</dbReference>
<accession>A0AAW1M8V0</accession>
<comment type="caution">
    <text evidence="7">The sequence shown here is derived from an EMBL/GenBank/DDBJ whole genome shotgun (WGS) entry which is preliminary data.</text>
</comment>
<sequence length="129" mass="14744">MFGLVAYAIKYLVCYLPDLFLPPFLTYMNEQRSGRFLLWLAKKSINSRNYLGLEIRGKLVKRANIWAKELGISNAHFIFANATVSFQQLVSSYPGPLMLVSVLVFMQSDVLDVAVDMRDQFACIKFVTH</sequence>
<evidence type="ECO:0000256" key="2">
    <source>
        <dbReference type="ARBA" id="ARBA00011977"/>
    </source>
</evidence>